<dbReference type="PANTHER" id="PTHR43110">
    <property type="entry name" value="THIOL PEROXIDASE"/>
    <property type="match status" value="1"/>
</dbReference>
<dbReference type="InterPro" id="IPR002065">
    <property type="entry name" value="TPX"/>
</dbReference>
<dbReference type="EMBL" id="QOCS01000002">
    <property type="protein sequence ID" value="RHW48730.1"/>
    <property type="molecule type" value="Genomic_DNA"/>
</dbReference>
<accession>A0A417ZD73</accession>
<dbReference type="Gene3D" id="3.40.30.10">
    <property type="entry name" value="Glutaredoxin"/>
    <property type="match status" value="1"/>
</dbReference>
<evidence type="ECO:0000256" key="2">
    <source>
        <dbReference type="ARBA" id="ARBA00022862"/>
    </source>
</evidence>
<dbReference type="Pfam" id="PF00578">
    <property type="entry name" value="AhpC-TSA"/>
    <property type="match status" value="1"/>
</dbReference>
<name>A0A417ZD73_9LACO</name>
<dbReference type="PANTHER" id="PTHR43110:SF1">
    <property type="entry name" value="THIOL PEROXIDASE"/>
    <property type="match status" value="1"/>
</dbReference>
<dbReference type="GO" id="GO:0008379">
    <property type="term" value="F:thioredoxin peroxidase activity"/>
    <property type="evidence" value="ECO:0007669"/>
    <property type="project" value="InterPro"/>
</dbReference>
<dbReference type="InterPro" id="IPR036249">
    <property type="entry name" value="Thioredoxin-like_sf"/>
</dbReference>
<dbReference type="InterPro" id="IPR000866">
    <property type="entry name" value="AhpC/TSA"/>
</dbReference>
<evidence type="ECO:0000256" key="4">
    <source>
        <dbReference type="ARBA" id="ARBA00023284"/>
    </source>
</evidence>
<dbReference type="RefSeq" id="WP_118909888.1">
    <property type="nucleotide sequence ID" value="NZ_QOCS01000002.1"/>
</dbReference>
<dbReference type="SUPFAM" id="SSF52833">
    <property type="entry name" value="Thioredoxin-like"/>
    <property type="match status" value="1"/>
</dbReference>
<dbReference type="InterPro" id="IPR050455">
    <property type="entry name" value="Tpx_Peroxidase_subfamily"/>
</dbReference>
<dbReference type="Proteomes" id="UP000284822">
    <property type="component" value="Unassembled WGS sequence"/>
</dbReference>
<keyword evidence="4" id="KW-0676">Redox-active center</keyword>
<evidence type="ECO:0000313" key="7">
    <source>
        <dbReference type="Proteomes" id="UP000284822"/>
    </source>
</evidence>
<organism evidence="6 7">
    <name type="scientific">Bombilactobacillus bombi</name>
    <dbReference type="NCBI Taxonomy" id="1303590"/>
    <lineage>
        <taxon>Bacteria</taxon>
        <taxon>Bacillati</taxon>
        <taxon>Bacillota</taxon>
        <taxon>Bacilli</taxon>
        <taxon>Lactobacillales</taxon>
        <taxon>Lactobacillaceae</taxon>
        <taxon>Bombilactobacillus</taxon>
    </lineage>
</organism>
<sequence>MKITRHDKPFATLTDIPEIGEQFPDFTVTDRAGEKVQLADLLNQPLLISVVPNINTSVCSLQTKHFNEEVDQYAGINFVTISTNTPEQQAQWCAAQNVKKMQLLSDVKQNFGQQTHLLMDDSGLLARSVWVINPDGQITYREVVSEMTNEPKYDQVLDQINQN</sequence>
<reference evidence="6 7" key="1">
    <citation type="submission" date="2018-07" db="EMBL/GenBank/DDBJ databases">
        <title>Genome sequences of six Lactobacillus spp. isolated from bumble bee guts.</title>
        <authorList>
            <person name="Motta E.V.S."/>
            <person name="Moran N.A."/>
        </authorList>
    </citation>
    <scope>NUCLEOTIDE SEQUENCE [LARGE SCALE GENOMIC DNA]</scope>
    <source>
        <strain evidence="6 7">LV-8.1</strain>
    </source>
</reference>
<dbReference type="NCBIfam" id="NF001808">
    <property type="entry name" value="PRK00522.1"/>
    <property type="match status" value="1"/>
</dbReference>
<protein>
    <submittedName>
        <fullName evidence="6">Thiol peroxidase</fullName>
    </submittedName>
</protein>
<gene>
    <name evidence="6" type="ORF">DS832_00330</name>
</gene>
<evidence type="ECO:0000313" key="6">
    <source>
        <dbReference type="EMBL" id="RHW48730.1"/>
    </source>
</evidence>
<proteinExistence type="predicted"/>
<keyword evidence="1 6" id="KW-0560">Oxidoreductase</keyword>
<dbReference type="PROSITE" id="PS51352">
    <property type="entry name" value="THIOREDOXIN_2"/>
    <property type="match status" value="1"/>
</dbReference>
<dbReference type="AlphaFoldDB" id="A0A417ZD73"/>
<evidence type="ECO:0000259" key="5">
    <source>
        <dbReference type="PROSITE" id="PS51352"/>
    </source>
</evidence>
<comment type="caution">
    <text evidence="6">The sequence shown here is derived from an EMBL/GenBank/DDBJ whole genome shotgun (WGS) entry which is preliminary data.</text>
</comment>
<keyword evidence="3" id="KW-1015">Disulfide bond</keyword>
<keyword evidence="1 6" id="KW-0575">Peroxidase</keyword>
<dbReference type="CDD" id="cd03014">
    <property type="entry name" value="PRX_Atyp2cys"/>
    <property type="match status" value="1"/>
</dbReference>
<evidence type="ECO:0000256" key="3">
    <source>
        <dbReference type="ARBA" id="ARBA00023157"/>
    </source>
</evidence>
<feature type="domain" description="Thioredoxin" evidence="5">
    <location>
        <begin position="17"/>
        <end position="163"/>
    </location>
</feature>
<dbReference type="InterPro" id="IPR013766">
    <property type="entry name" value="Thioredoxin_domain"/>
</dbReference>
<keyword evidence="2" id="KW-0049">Antioxidant</keyword>
<evidence type="ECO:0000256" key="1">
    <source>
        <dbReference type="ARBA" id="ARBA00022559"/>
    </source>
</evidence>